<gene>
    <name evidence="1" type="ORF">D0466_06095</name>
</gene>
<organism evidence="1 2">
    <name type="scientific">Peribacillus glennii</name>
    <dbReference type="NCBI Taxonomy" id="2303991"/>
    <lineage>
        <taxon>Bacteria</taxon>
        <taxon>Bacillati</taxon>
        <taxon>Bacillota</taxon>
        <taxon>Bacilli</taxon>
        <taxon>Bacillales</taxon>
        <taxon>Bacillaceae</taxon>
        <taxon>Peribacillus</taxon>
    </lineage>
</organism>
<protein>
    <recommendedName>
        <fullName evidence="3">Cell division protein FtsK</fullName>
    </recommendedName>
</protein>
<dbReference type="InterPro" id="IPR025616">
    <property type="entry name" value="YpjP"/>
</dbReference>
<name>A0A372LGN8_9BACI</name>
<accession>A0A372LGN8</accession>
<evidence type="ECO:0000313" key="1">
    <source>
        <dbReference type="EMBL" id="RFU65457.1"/>
    </source>
</evidence>
<proteinExistence type="predicted"/>
<dbReference type="Proteomes" id="UP000262939">
    <property type="component" value="Unassembled WGS sequence"/>
</dbReference>
<dbReference type="Pfam" id="PF14005">
    <property type="entry name" value="YpjP"/>
    <property type="match status" value="1"/>
</dbReference>
<reference evidence="1 2" key="1">
    <citation type="submission" date="2018-08" db="EMBL/GenBank/DDBJ databases">
        <title>Bacillus chawlae sp. nov., Bacillus glennii sp. nov., and Bacillus saganii sp. nov. Isolated from the Vehicle Assembly Building at Kennedy Space Center where the Viking Spacecraft were Assembled.</title>
        <authorList>
            <person name="Seuylemezian A."/>
            <person name="Vaishampayan P."/>
        </authorList>
    </citation>
    <scope>NUCLEOTIDE SEQUENCE [LARGE SCALE GENOMIC DNA]</scope>
    <source>
        <strain evidence="1 2">V44-8</strain>
    </source>
</reference>
<keyword evidence="2" id="KW-1185">Reference proteome</keyword>
<dbReference type="EMBL" id="QVTD01000003">
    <property type="protein sequence ID" value="RFU65457.1"/>
    <property type="molecule type" value="Genomic_DNA"/>
</dbReference>
<dbReference type="RefSeq" id="WP_117321632.1">
    <property type="nucleotide sequence ID" value="NZ_QVTD01000003.1"/>
</dbReference>
<evidence type="ECO:0008006" key="3">
    <source>
        <dbReference type="Google" id="ProtNLM"/>
    </source>
</evidence>
<comment type="caution">
    <text evidence="1">The sequence shown here is derived from an EMBL/GenBank/DDBJ whole genome shotgun (WGS) entry which is preliminary data.</text>
</comment>
<dbReference type="OrthoDB" id="2435352at2"/>
<sequence>MKTTNWLRKFLVVLVSILTFGLVTPTDFHWRAQADGKNLKKDSIQESEVKQGYELLVTESPVYYVPIDRDVFVGEMILKAEEQSFSKFGGKITPKIEDEFKGAILPKIEQAIKQISRQFPDEELMQLAISVKPAAGRGEKIFHIYNEKTNEDVIRFHARQENPPKEGHWFNFHYHTYHDGFSTHYELGRIYWDKNTPPQWSDGSGLS</sequence>
<dbReference type="AlphaFoldDB" id="A0A372LGN8"/>
<evidence type="ECO:0000313" key="2">
    <source>
        <dbReference type="Proteomes" id="UP000262939"/>
    </source>
</evidence>